<dbReference type="PANTHER" id="PTHR35370">
    <property type="entry name" value="CYTOPLASMIC PROTEIN-RELATED-RELATED"/>
    <property type="match status" value="1"/>
</dbReference>
<gene>
    <name evidence="1" type="ORF">GCL60_04835</name>
</gene>
<comment type="caution">
    <text evidence="1">The sequence shown here is derived from an EMBL/GenBank/DDBJ whole genome shotgun (WGS) entry which is preliminary data.</text>
</comment>
<accession>A0A6N6VVZ4</accession>
<proteinExistence type="predicted"/>
<dbReference type="AlphaFoldDB" id="A0A6N6VVZ4"/>
<dbReference type="OrthoDB" id="9763676at2"/>
<dbReference type="RefSeq" id="WP_153418881.1">
    <property type="nucleotide sequence ID" value="NZ_WFLM01000002.1"/>
</dbReference>
<name>A0A6N6VVZ4_9BACT</name>
<protein>
    <recommendedName>
        <fullName evidence="3">Type VI secretion system baseplate subunit TssF</fullName>
    </recommendedName>
</protein>
<dbReference type="Pfam" id="PF05947">
    <property type="entry name" value="T6SS_TssF"/>
    <property type="match status" value="1"/>
</dbReference>
<dbReference type="EMBL" id="WFLM01000002">
    <property type="protein sequence ID" value="KAB8039587.1"/>
    <property type="molecule type" value="Genomic_DNA"/>
</dbReference>
<sequence length="587" mass="68605">MSKTSNQDFLGIYINILEELRENGKIFSQQNPELAPYLDLSYRKSNDPETERLIESFAYMFAQVEHKSLMAQNDYSINFIQNIFPELISPLPALTILKLIPEKNSFNKEKNTTTIPKNTLFTALNQNNIQCKFSSIHEMIISCLTINKSHYIDSNNSSQNIYSNRRAFVLNLETIQPLELQSNNSIDMPVYIDSDFYSTISIYDAIFSSDKPIYITVDDEETPIVLSRNNITFKFNFDSLYNSDNIIYPLFDFINCYQKYFFFNINLKFNKNIKNKIRIVIPIEEKFDNLSKIGNDFLQSNCIPVSNHFESKMIPIKANKDKDEYLLRVEGESEVDILNIYSIKAYDSDSGESYLLPEYHNQKKTTILKNSKDIYNDFCWASRRNFTNTVKESGSFYVKIFFNNQNVNFDNVVWPDYLFPLGNCTNGIEANYIKPYTEFNCRNNNILLSKVYSLFVPKYSNRPLKHFGNIEILKLLYRVNQEIVSKKIINDSEFEKILEYITTKGNPVRALIKQILHNSNGFKAEESVNKSIWKNQVYFVPEISYKLNFSKKDGIPRGALFFINFLNSYFNFIRDFNLSISFKAELI</sequence>
<dbReference type="InterPro" id="IPR010272">
    <property type="entry name" value="T6SS_TssF"/>
</dbReference>
<evidence type="ECO:0000313" key="1">
    <source>
        <dbReference type="EMBL" id="KAB8039587.1"/>
    </source>
</evidence>
<reference evidence="1 2" key="1">
    <citation type="submission" date="2019-10" db="EMBL/GenBank/DDBJ databases">
        <title>New species of Slilvanegrellaceae.</title>
        <authorList>
            <person name="Pitt A."/>
            <person name="Hahn M.W."/>
        </authorList>
    </citation>
    <scope>NUCLEOTIDE SEQUENCE [LARGE SCALE GENOMIC DNA]</scope>
    <source>
        <strain evidence="1 2">SP-Ram-0.45-NSY-1</strain>
    </source>
</reference>
<keyword evidence="2" id="KW-1185">Reference proteome</keyword>
<evidence type="ECO:0000313" key="2">
    <source>
        <dbReference type="Proteomes" id="UP000437748"/>
    </source>
</evidence>
<dbReference type="Proteomes" id="UP000437748">
    <property type="component" value="Unassembled WGS sequence"/>
</dbReference>
<dbReference type="PANTHER" id="PTHR35370:SF1">
    <property type="entry name" value="TYPE VI SECRETION SYSTEM COMPONENT TSSF1"/>
    <property type="match status" value="1"/>
</dbReference>
<organism evidence="1 2">
    <name type="scientific">Silvanigrella paludirubra</name>
    <dbReference type="NCBI Taxonomy" id="2499159"/>
    <lineage>
        <taxon>Bacteria</taxon>
        <taxon>Pseudomonadati</taxon>
        <taxon>Bdellovibrionota</taxon>
        <taxon>Oligoflexia</taxon>
        <taxon>Silvanigrellales</taxon>
        <taxon>Silvanigrellaceae</taxon>
        <taxon>Silvanigrella</taxon>
    </lineage>
</organism>
<evidence type="ECO:0008006" key="3">
    <source>
        <dbReference type="Google" id="ProtNLM"/>
    </source>
</evidence>